<dbReference type="EMBL" id="AJDQ01000032">
    <property type="protein sequence ID" value="EOI51581.1"/>
    <property type="molecule type" value="Genomic_DNA"/>
</dbReference>
<dbReference type="RefSeq" id="WP_010782435.1">
    <property type="nucleotide sequence ID" value="NZ_ASWH01000003.1"/>
</dbReference>
<comment type="caution">
    <text evidence="1">The sequence shown here is derived from an EMBL/GenBank/DDBJ whole genome shotgun (WGS) entry which is preliminary data.</text>
</comment>
<name>R2V1H6_9ENTE</name>
<dbReference type="Proteomes" id="UP000014160">
    <property type="component" value="Unassembled WGS sequence"/>
</dbReference>
<proteinExistence type="predicted"/>
<protein>
    <submittedName>
        <fullName evidence="1">Uncharacterized protein</fullName>
    </submittedName>
</protein>
<evidence type="ECO:0000313" key="4">
    <source>
        <dbReference type="Proteomes" id="UP000014160"/>
    </source>
</evidence>
<dbReference type="EMBL" id="ASWH01000003">
    <property type="protein sequence ID" value="EOW78404.1"/>
    <property type="molecule type" value="Genomic_DNA"/>
</dbReference>
<gene>
    <name evidence="2" type="ORF">I592_03997</name>
    <name evidence="1" type="ORF">UKC_04122</name>
</gene>
<accession>R2V1H6</accession>
<reference evidence="2 4" key="2">
    <citation type="submission" date="2013-03" db="EMBL/GenBank/DDBJ databases">
        <title>The Genome Sequence of Enterococcus gilvus ATCC BAA-350 (PacBio/Illumina hybrid assembly).</title>
        <authorList>
            <consortium name="The Broad Institute Genomics Platform"/>
            <consortium name="The Broad Institute Genome Sequencing Center for Infectious Disease"/>
            <person name="Earl A."/>
            <person name="Russ C."/>
            <person name="Gilmore M."/>
            <person name="Surin D."/>
            <person name="Walker B."/>
            <person name="Young S."/>
            <person name="Zeng Q."/>
            <person name="Gargeya S."/>
            <person name="Fitzgerald M."/>
            <person name="Haas B."/>
            <person name="Abouelleil A."/>
            <person name="Allen A.W."/>
            <person name="Alvarado L."/>
            <person name="Arachchi H.M."/>
            <person name="Berlin A.M."/>
            <person name="Chapman S.B."/>
            <person name="Gainer-Dewar J."/>
            <person name="Goldberg J."/>
            <person name="Griggs A."/>
            <person name="Gujja S."/>
            <person name="Hansen M."/>
            <person name="Howarth C."/>
            <person name="Imamovic A."/>
            <person name="Ireland A."/>
            <person name="Larimer J."/>
            <person name="McCowan C."/>
            <person name="Murphy C."/>
            <person name="Pearson M."/>
            <person name="Poon T.W."/>
            <person name="Priest M."/>
            <person name="Roberts A."/>
            <person name="Saif S."/>
            <person name="Shea T."/>
            <person name="Sisk P."/>
            <person name="Sykes S."/>
            <person name="Wortman J."/>
            <person name="Nusbaum C."/>
            <person name="Birren B."/>
        </authorList>
    </citation>
    <scope>NUCLEOTIDE SEQUENCE [LARGE SCALE GENOMIC DNA]</scope>
    <source>
        <strain evidence="2 4">ATCC BAA-350</strain>
    </source>
</reference>
<sequence length="87" mass="10010">MERDQQISISFIIHSNSESRRQLIKCLLAELIELELKGEILAEETRNEVLENSDSEFLPVAKALELEMNKVRVNEVKSILDRLSGEK</sequence>
<evidence type="ECO:0000313" key="3">
    <source>
        <dbReference type="Proteomes" id="UP000013750"/>
    </source>
</evidence>
<evidence type="ECO:0000313" key="1">
    <source>
        <dbReference type="EMBL" id="EOI51581.1"/>
    </source>
</evidence>
<keyword evidence="4" id="KW-1185">Reference proteome</keyword>
<reference evidence="1 3" key="1">
    <citation type="submission" date="2013-02" db="EMBL/GenBank/DDBJ databases">
        <title>The Genome Sequence of Enterococcus gilvus ATCC BAA-350.</title>
        <authorList>
            <consortium name="The Broad Institute Genome Sequencing Platform"/>
            <consortium name="The Broad Institute Genome Sequencing Center for Infectious Disease"/>
            <person name="Earl A.M."/>
            <person name="Gilmore M.S."/>
            <person name="Lebreton F."/>
            <person name="Walker B."/>
            <person name="Young S.K."/>
            <person name="Zeng Q."/>
            <person name="Gargeya S."/>
            <person name="Fitzgerald M."/>
            <person name="Haas B."/>
            <person name="Abouelleil A."/>
            <person name="Alvarado L."/>
            <person name="Arachchi H.M."/>
            <person name="Berlin A.M."/>
            <person name="Chapman S.B."/>
            <person name="Dewar J."/>
            <person name="Goldberg J."/>
            <person name="Griggs A."/>
            <person name="Gujja S."/>
            <person name="Hansen M."/>
            <person name="Howarth C."/>
            <person name="Imamovic A."/>
            <person name="Larimer J."/>
            <person name="McCowan C."/>
            <person name="Murphy C."/>
            <person name="Neiman D."/>
            <person name="Pearson M."/>
            <person name="Priest M."/>
            <person name="Roberts A."/>
            <person name="Saif S."/>
            <person name="Shea T."/>
            <person name="Sisk P."/>
            <person name="Sykes S."/>
            <person name="Wortman J."/>
            <person name="Nusbaum C."/>
            <person name="Birren B."/>
        </authorList>
    </citation>
    <scope>NUCLEOTIDE SEQUENCE [LARGE SCALE GENOMIC DNA]</scope>
    <source>
        <strain evidence="1 3">ATCC BAA-350</strain>
    </source>
</reference>
<dbReference type="Proteomes" id="UP000013750">
    <property type="component" value="Unassembled WGS sequence"/>
</dbReference>
<dbReference type="HOGENOM" id="CLU_2478553_0_0_9"/>
<evidence type="ECO:0000313" key="2">
    <source>
        <dbReference type="EMBL" id="EOW78404.1"/>
    </source>
</evidence>
<organism evidence="1 3">
    <name type="scientific">Enterococcus gilvus ATCC BAA-350</name>
    <dbReference type="NCBI Taxonomy" id="1158614"/>
    <lineage>
        <taxon>Bacteria</taxon>
        <taxon>Bacillati</taxon>
        <taxon>Bacillota</taxon>
        <taxon>Bacilli</taxon>
        <taxon>Lactobacillales</taxon>
        <taxon>Enterococcaceae</taxon>
        <taxon>Enterococcus</taxon>
    </lineage>
</organism>
<dbReference type="AlphaFoldDB" id="R2V1H6"/>